<name>A0ABU1NES0_9BURK</name>
<organism evidence="1 2">
    <name type="scientific">Variovorax soli</name>
    <dbReference type="NCBI Taxonomy" id="376815"/>
    <lineage>
        <taxon>Bacteria</taxon>
        <taxon>Pseudomonadati</taxon>
        <taxon>Pseudomonadota</taxon>
        <taxon>Betaproteobacteria</taxon>
        <taxon>Burkholderiales</taxon>
        <taxon>Comamonadaceae</taxon>
        <taxon>Variovorax</taxon>
    </lineage>
</organism>
<sequence length="219" mass="24677">MELELEGRFEVDRDTVLAAMLFPNDERARSAYLLRKDLARSRDAGIERTFTPHQQTIILDWPSQSELESWAEESARQGHAAGDLIAIMYDLHRKGEATSLRKALSVYKQWAIGKTYGDGEALKYSDGQLRKYFDAARRAAHFWGALRLIQSLNDGGRLEQAAFQTAEGFRFFLGVTAEVQRFVTTHVPERTHDKAPVIQAEVLFLVPDSIEPIGVAALL</sequence>
<dbReference type="EMBL" id="JAVDRF010000005">
    <property type="protein sequence ID" value="MDR6536963.1"/>
    <property type="molecule type" value="Genomic_DNA"/>
</dbReference>
<protein>
    <submittedName>
        <fullName evidence="1">Uncharacterized protein</fullName>
    </submittedName>
</protein>
<proteinExistence type="predicted"/>
<gene>
    <name evidence="1" type="ORF">J2739_002736</name>
</gene>
<dbReference type="Proteomes" id="UP001184230">
    <property type="component" value="Unassembled WGS sequence"/>
</dbReference>
<accession>A0ABU1NES0</accession>
<comment type="caution">
    <text evidence="1">The sequence shown here is derived from an EMBL/GenBank/DDBJ whole genome shotgun (WGS) entry which is preliminary data.</text>
</comment>
<reference evidence="1 2" key="1">
    <citation type="submission" date="2023-07" db="EMBL/GenBank/DDBJ databases">
        <title>Sorghum-associated microbial communities from plants grown in Nebraska, USA.</title>
        <authorList>
            <person name="Schachtman D."/>
        </authorList>
    </citation>
    <scope>NUCLEOTIDE SEQUENCE [LARGE SCALE GENOMIC DNA]</scope>
    <source>
        <strain evidence="1 2">DS1781</strain>
    </source>
</reference>
<evidence type="ECO:0000313" key="1">
    <source>
        <dbReference type="EMBL" id="MDR6536963.1"/>
    </source>
</evidence>
<dbReference type="RefSeq" id="WP_309902467.1">
    <property type="nucleotide sequence ID" value="NZ_JAVDRF010000005.1"/>
</dbReference>
<evidence type="ECO:0000313" key="2">
    <source>
        <dbReference type="Proteomes" id="UP001184230"/>
    </source>
</evidence>
<keyword evidence="2" id="KW-1185">Reference proteome</keyword>